<accession>A0A2K2U6Q8</accession>
<evidence type="ECO:0000256" key="3">
    <source>
        <dbReference type="ARBA" id="ARBA00022475"/>
    </source>
</evidence>
<reference evidence="12 13" key="1">
    <citation type="journal article" date="2018" name="Int. J. Syst. Evol. Microbiol.">
        <title>Rubneribacter badeniensis gen. nov., sp. nov. and Enteroscipio rubneri gen. nov., sp. nov., new members of the Eggerthellaceae isolated from human faeces.</title>
        <authorList>
            <person name="Danylec N."/>
            <person name="Gobl A."/>
            <person name="Stoll D.A."/>
            <person name="Hetzer B."/>
            <person name="Kulling S.E."/>
            <person name="Huch M."/>
        </authorList>
    </citation>
    <scope>NUCLEOTIDE SEQUENCE [LARGE SCALE GENOMIC DNA]</scope>
    <source>
        <strain evidence="12 13">ResAG-85</strain>
    </source>
</reference>
<dbReference type="GO" id="GO:0016887">
    <property type="term" value="F:ATP hydrolysis activity"/>
    <property type="evidence" value="ECO:0007669"/>
    <property type="project" value="InterPro"/>
</dbReference>
<dbReference type="InterPro" id="IPR017911">
    <property type="entry name" value="MacB-like_ATP-bd"/>
</dbReference>
<keyword evidence="4 10" id="KW-0812">Transmembrane</keyword>
<keyword evidence="7 10" id="KW-1133">Transmembrane helix</keyword>
<dbReference type="PROSITE" id="PS00211">
    <property type="entry name" value="ABC_TRANSPORTER_1"/>
    <property type="match status" value="1"/>
</dbReference>
<gene>
    <name evidence="12" type="ORF">C2L80_03740</name>
</gene>
<evidence type="ECO:0000256" key="5">
    <source>
        <dbReference type="ARBA" id="ARBA00022741"/>
    </source>
</evidence>
<evidence type="ECO:0000256" key="10">
    <source>
        <dbReference type="SAM" id="Phobius"/>
    </source>
</evidence>
<dbReference type="PANTHER" id="PTHR42798">
    <property type="entry name" value="LIPOPROTEIN-RELEASING SYSTEM ATP-BINDING PROTEIN LOLD"/>
    <property type="match status" value="1"/>
</dbReference>
<dbReference type="InterPro" id="IPR017871">
    <property type="entry name" value="ABC_transporter-like_CS"/>
</dbReference>
<evidence type="ECO:0000256" key="9">
    <source>
        <dbReference type="ARBA" id="ARBA00038388"/>
    </source>
</evidence>
<dbReference type="InterPro" id="IPR003838">
    <property type="entry name" value="ABC3_permease_C"/>
</dbReference>
<dbReference type="GO" id="GO:0005886">
    <property type="term" value="C:plasma membrane"/>
    <property type="evidence" value="ECO:0007669"/>
    <property type="project" value="UniProtKB-SubCell"/>
</dbReference>
<dbReference type="SUPFAM" id="SSF52540">
    <property type="entry name" value="P-loop containing nucleoside triphosphate hydrolases"/>
    <property type="match status" value="1"/>
</dbReference>
<keyword evidence="3" id="KW-1003">Cell membrane</keyword>
<keyword evidence="8 10" id="KW-0472">Membrane</keyword>
<name>A0A2K2U6Q8_9ACTN</name>
<dbReference type="PANTHER" id="PTHR42798:SF6">
    <property type="entry name" value="CELL DIVISION ATP-BINDING PROTEIN FTSE"/>
    <property type="match status" value="1"/>
</dbReference>
<dbReference type="Gene3D" id="3.40.50.300">
    <property type="entry name" value="P-loop containing nucleotide triphosphate hydrolases"/>
    <property type="match status" value="1"/>
</dbReference>
<sequence length="1084" mass="117015">MLQLLNICKSYTTASFTQTALDNVSVAFRDNEFVAVLGPSGSGKTTMLNIIGGLDHYDSGNLVIDGISTEQYKDKDWDAYRNNRIGFVFQSYNLIPHQTVLANVELALTLSGVSRTERRERAMRALERVGLGEHVNKKPSQLSGGQMQRVAIARALINDPEILLADEPTGALDSKTSVQIIDLLTEIANDRLVIMVTHNPELAEQYATRIVNLADGVIRSDTDPFHPTAEDLRESDKPARRTKMSFPTALALSFKNLMTKKGRTLMTAFAGSIGIIGIASILALANGVNNYIKSVEEETLSEYPLQIQSSGVDLTSMLVGTSAEMGETAASAEGGDDSVHVIEMVTNMFSSIGSNDLASLKEYLDSGESGIEEYTSAIEYSYDVTPQIFSSDAEALHQVNPDTSFSMLGLGSSTSSNGMMSTMMSTDMFYEMPNDPDLYEGQYDVKAGRWPERYDECVLVLTGSGGMSDLMLYTLGLRDSAELDEMVSQFAAEEDVTTPDDIEDPSYDEILNTTFKLVNAADYYVYDDEYHVWKDKTDDDAYMRDLVENGEEIKIVGIVQPRDDASATMLSPGLNYPASLASHVIEQAESSAIVQDQLADPAVDVFTGKEFGAESEEGGLNMESMFTIDGSKLQAAFTIDESALTAGMSGLSLDLSGLSLDANALPAFDASGIAVDPGSIDLGSMIDFSDITLDMGEVQPDLDSEKIQAAMAEVMGGFDAWYDEWVAQGNEPDMEAALEAYLSTPEVQEKMAAAIEGSIDMDQATAALQSQLQQQLSAKMQQAVPAMAQALQGQLQSSIQTAMSTYLKTVMTAYMQQMSAALQTQVSAAMQQSMSQLSTNMANAMSIDEAAFADAFQMNMTEEDLGELIMSLMSTEDASYDGNLKKLGYADVAKPSGIDIYPIDFESKEHVIDILDAYNDRMADEGQDDKVITYTDFVGALMSSVTDIVNMISYVLVAFVAISLVVSSIMIGVITYISVLERKKEIGILRSIGASKGDISRVFNAETIIVGFTAGVIGIGLTALACIPANAIVYALFNVANVAALPWQAALVLVGISVFLTFLAGLIPSSAASRKDPVEALRSE</sequence>
<evidence type="ECO:0000256" key="6">
    <source>
        <dbReference type="ARBA" id="ARBA00022840"/>
    </source>
</evidence>
<keyword evidence="6" id="KW-0067">ATP-binding</keyword>
<dbReference type="GO" id="GO:0098796">
    <property type="term" value="C:membrane protein complex"/>
    <property type="evidence" value="ECO:0007669"/>
    <property type="project" value="UniProtKB-ARBA"/>
</dbReference>
<proteinExistence type="inferred from homology"/>
<dbReference type="InterPro" id="IPR027417">
    <property type="entry name" value="P-loop_NTPase"/>
</dbReference>
<keyword evidence="5" id="KW-0547">Nucleotide-binding</keyword>
<feature type="domain" description="ABC transporter" evidence="11">
    <location>
        <begin position="2"/>
        <end position="240"/>
    </location>
</feature>
<dbReference type="Proteomes" id="UP000236488">
    <property type="component" value="Unassembled WGS sequence"/>
</dbReference>
<dbReference type="InterPro" id="IPR003593">
    <property type="entry name" value="AAA+_ATPase"/>
</dbReference>
<dbReference type="RefSeq" id="WP_103262678.1">
    <property type="nucleotide sequence ID" value="NZ_PPEL01000011.1"/>
</dbReference>
<dbReference type="AlphaFoldDB" id="A0A2K2U6Q8"/>
<dbReference type="InterPro" id="IPR003439">
    <property type="entry name" value="ABC_transporter-like_ATP-bd"/>
</dbReference>
<dbReference type="GO" id="GO:0005524">
    <property type="term" value="F:ATP binding"/>
    <property type="evidence" value="ECO:0007669"/>
    <property type="project" value="UniProtKB-KW"/>
</dbReference>
<comment type="similarity">
    <text evidence="9">Belongs to the ABC transporter superfamily. Macrolide exporter (TC 3.A.1.122) family.</text>
</comment>
<comment type="subcellular location">
    <subcellularLocation>
        <location evidence="1">Cell inner membrane</location>
        <topology evidence="1">Multi-pass membrane protein</topology>
    </subcellularLocation>
</comment>
<evidence type="ECO:0000313" key="12">
    <source>
        <dbReference type="EMBL" id="PNV65991.1"/>
    </source>
</evidence>
<feature type="transmembrane region" description="Helical" evidence="10">
    <location>
        <begin position="951"/>
        <end position="980"/>
    </location>
</feature>
<organism evidence="12 13">
    <name type="scientific">Rubneribacter badeniensis</name>
    <dbReference type="NCBI Taxonomy" id="2070688"/>
    <lineage>
        <taxon>Bacteria</taxon>
        <taxon>Bacillati</taxon>
        <taxon>Actinomycetota</taxon>
        <taxon>Coriobacteriia</taxon>
        <taxon>Eggerthellales</taxon>
        <taxon>Eggerthellaceae</taxon>
        <taxon>Rubneribacter</taxon>
    </lineage>
</organism>
<dbReference type="CDD" id="cd03255">
    <property type="entry name" value="ABC_MJ0796_LolCDE_FtsE"/>
    <property type="match status" value="1"/>
</dbReference>
<evidence type="ECO:0000313" key="13">
    <source>
        <dbReference type="Proteomes" id="UP000236488"/>
    </source>
</evidence>
<evidence type="ECO:0000259" key="11">
    <source>
        <dbReference type="PROSITE" id="PS50893"/>
    </source>
</evidence>
<evidence type="ECO:0000256" key="4">
    <source>
        <dbReference type="ARBA" id="ARBA00022692"/>
    </source>
</evidence>
<dbReference type="GO" id="GO:0022857">
    <property type="term" value="F:transmembrane transporter activity"/>
    <property type="evidence" value="ECO:0007669"/>
    <property type="project" value="UniProtKB-ARBA"/>
</dbReference>
<evidence type="ECO:0000256" key="1">
    <source>
        <dbReference type="ARBA" id="ARBA00004429"/>
    </source>
</evidence>
<dbReference type="SMART" id="SM00382">
    <property type="entry name" value="AAA"/>
    <property type="match status" value="1"/>
</dbReference>
<dbReference type="FunFam" id="3.40.50.300:FF:000032">
    <property type="entry name" value="Export ABC transporter ATP-binding protein"/>
    <property type="match status" value="1"/>
</dbReference>
<keyword evidence="13" id="KW-1185">Reference proteome</keyword>
<feature type="transmembrane region" description="Helical" evidence="10">
    <location>
        <begin position="1008"/>
        <end position="1037"/>
    </location>
</feature>
<comment type="caution">
    <text evidence="12">The sequence shown here is derived from an EMBL/GenBank/DDBJ whole genome shotgun (WGS) entry which is preliminary data.</text>
</comment>
<dbReference type="Pfam" id="PF00005">
    <property type="entry name" value="ABC_tran"/>
    <property type="match status" value="1"/>
</dbReference>
<feature type="transmembrane region" description="Helical" evidence="10">
    <location>
        <begin position="1049"/>
        <end position="1067"/>
    </location>
</feature>
<dbReference type="PROSITE" id="PS50893">
    <property type="entry name" value="ABC_TRANSPORTER_2"/>
    <property type="match status" value="1"/>
</dbReference>
<protein>
    <submittedName>
        <fullName evidence="12">ABC transporter</fullName>
    </submittedName>
</protein>
<evidence type="ECO:0000256" key="7">
    <source>
        <dbReference type="ARBA" id="ARBA00022989"/>
    </source>
</evidence>
<dbReference type="EMBL" id="PPEL01000011">
    <property type="protein sequence ID" value="PNV65991.1"/>
    <property type="molecule type" value="Genomic_DNA"/>
</dbReference>
<evidence type="ECO:0000256" key="8">
    <source>
        <dbReference type="ARBA" id="ARBA00023136"/>
    </source>
</evidence>
<evidence type="ECO:0000256" key="2">
    <source>
        <dbReference type="ARBA" id="ARBA00022448"/>
    </source>
</evidence>
<keyword evidence="2" id="KW-0813">Transport</keyword>
<dbReference type="Pfam" id="PF02687">
    <property type="entry name" value="FtsX"/>
    <property type="match status" value="1"/>
</dbReference>